<dbReference type="Pfam" id="PF03631">
    <property type="entry name" value="Virul_fac_BrkB"/>
    <property type="match status" value="1"/>
</dbReference>
<proteinExistence type="predicted"/>
<evidence type="ECO:0000256" key="3">
    <source>
        <dbReference type="ARBA" id="ARBA00022692"/>
    </source>
</evidence>
<dbReference type="EMBL" id="QBKS01000001">
    <property type="protein sequence ID" value="PTX57762.1"/>
    <property type="molecule type" value="Genomic_DNA"/>
</dbReference>
<dbReference type="InterPro" id="IPR017039">
    <property type="entry name" value="Virul_fac_BrkB"/>
</dbReference>
<protein>
    <submittedName>
        <fullName evidence="7">Membrane protein</fullName>
    </submittedName>
</protein>
<feature type="transmembrane region" description="Helical" evidence="6">
    <location>
        <begin position="139"/>
        <end position="167"/>
    </location>
</feature>
<keyword evidence="5 6" id="KW-0472">Membrane</keyword>
<evidence type="ECO:0000256" key="5">
    <source>
        <dbReference type="ARBA" id="ARBA00023136"/>
    </source>
</evidence>
<reference evidence="7 8" key="1">
    <citation type="submission" date="2018-04" db="EMBL/GenBank/DDBJ databases">
        <title>Genomic Encyclopedia of Archaeal and Bacterial Type Strains, Phase II (KMG-II): from individual species to whole genera.</title>
        <authorList>
            <person name="Goeker M."/>
        </authorList>
    </citation>
    <scope>NUCLEOTIDE SEQUENCE [LARGE SCALE GENOMIC DNA]</scope>
    <source>
        <strain evidence="7 8">DSM 100977</strain>
    </source>
</reference>
<dbReference type="PIRSF" id="PIRSF035875">
    <property type="entry name" value="RNase_BN"/>
    <property type="match status" value="1"/>
</dbReference>
<evidence type="ECO:0000256" key="1">
    <source>
        <dbReference type="ARBA" id="ARBA00004651"/>
    </source>
</evidence>
<dbReference type="Proteomes" id="UP000243978">
    <property type="component" value="Unassembled WGS sequence"/>
</dbReference>
<evidence type="ECO:0000256" key="4">
    <source>
        <dbReference type="ARBA" id="ARBA00022989"/>
    </source>
</evidence>
<dbReference type="NCBIfam" id="TIGR00765">
    <property type="entry name" value="yihY_not_rbn"/>
    <property type="match status" value="1"/>
</dbReference>
<feature type="transmembrane region" description="Helical" evidence="6">
    <location>
        <begin position="95"/>
        <end position="118"/>
    </location>
</feature>
<feature type="transmembrane region" description="Helical" evidence="6">
    <location>
        <begin position="212"/>
        <end position="235"/>
    </location>
</feature>
<feature type="transmembrane region" description="Helical" evidence="6">
    <location>
        <begin position="179"/>
        <end position="200"/>
    </location>
</feature>
<dbReference type="RefSeq" id="WP_245912984.1">
    <property type="nucleotide sequence ID" value="NZ_QBKS01000001.1"/>
</dbReference>
<keyword evidence="3 6" id="KW-0812">Transmembrane</keyword>
<dbReference type="GO" id="GO:0005886">
    <property type="term" value="C:plasma membrane"/>
    <property type="evidence" value="ECO:0007669"/>
    <property type="project" value="UniProtKB-SubCell"/>
</dbReference>
<evidence type="ECO:0000256" key="2">
    <source>
        <dbReference type="ARBA" id="ARBA00022475"/>
    </source>
</evidence>
<name>A0A2T6BNY4_9RHOB</name>
<keyword evidence="4 6" id="KW-1133">Transmembrane helix</keyword>
<feature type="transmembrane region" description="Helical" evidence="6">
    <location>
        <begin position="247"/>
        <end position="271"/>
    </location>
</feature>
<sequence length="287" mass="30975">MTLWAAIVKAFKFGSNLLDTMDSRNLSLISAGVAFYAMLAIFPALAAVIALWGVFSDPAFIDDQLTLLRQFLPGEAYSLFESQANRLINANDSTLGYTTLVSIGAALWSTRAGVAALIRGLNAVYSAPHRTGIRRAFAAMLMTLCLVGMSLVALACIVIAPIVLSFLPLGSLTGTLFEALRWVLVISVVVLGLGLVYRFGPNHKTEHLRVGWLSHGAFVAVVIWGTASWGFSLYLSNFGKYNEVYGSIGAVVALLMWFYISAWVVLLGATLNCEIARRRQSNSLAAS</sequence>
<evidence type="ECO:0000313" key="7">
    <source>
        <dbReference type="EMBL" id="PTX57762.1"/>
    </source>
</evidence>
<organism evidence="7 8">
    <name type="scientific">Litoreibacter ponti</name>
    <dbReference type="NCBI Taxonomy" id="1510457"/>
    <lineage>
        <taxon>Bacteria</taxon>
        <taxon>Pseudomonadati</taxon>
        <taxon>Pseudomonadota</taxon>
        <taxon>Alphaproteobacteria</taxon>
        <taxon>Rhodobacterales</taxon>
        <taxon>Roseobacteraceae</taxon>
        <taxon>Litoreibacter</taxon>
    </lineage>
</organism>
<dbReference type="AlphaFoldDB" id="A0A2T6BNY4"/>
<keyword evidence="8" id="KW-1185">Reference proteome</keyword>
<feature type="transmembrane region" description="Helical" evidence="6">
    <location>
        <begin position="33"/>
        <end position="55"/>
    </location>
</feature>
<dbReference type="PANTHER" id="PTHR30213:SF0">
    <property type="entry name" value="UPF0761 MEMBRANE PROTEIN YIHY"/>
    <property type="match status" value="1"/>
</dbReference>
<keyword evidence="2" id="KW-1003">Cell membrane</keyword>
<dbReference type="PANTHER" id="PTHR30213">
    <property type="entry name" value="INNER MEMBRANE PROTEIN YHJD"/>
    <property type="match status" value="1"/>
</dbReference>
<comment type="caution">
    <text evidence="7">The sequence shown here is derived from an EMBL/GenBank/DDBJ whole genome shotgun (WGS) entry which is preliminary data.</text>
</comment>
<evidence type="ECO:0000256" key="6">
    <source>
        <dbReference type="SAM" id="Phobius"/>
    </source>
</evidence>
<gene>
    <name evidence="7" type="ORF">C8N43_2434</name>
</gene>
<accession>A0A2T6BNY4</accession>
<comment type="subcellular location">
    <subcellularLocation>
        <location evidence="1">Cell membrane</location>
        <topology evidence="1">Multi-pass membrane protein</topology>
    </subcellularLocation>
</comment>
<evidence type="ECO:0000313" key="8">
    <source>
        <dbReference type="Proteomes" id="UP000243978"/>
    </source>
</evidence>